<evidence type="ECO:0008006" key="4">
    <source>
        <dbReference type="Google" id="ProtNLM"/>
    </source>
</evidence>
<keyword evidence="3" id="KW-1185">Reference proteome</keyword>
<sequence>MYHFSPWIDIPLSVLLYGGALFRILRWVHKPDQQIVKKTPETTRRAAFRLAIVILPLVLICYAVNIAFWLVVVIIPLIDLMGLPVLKLGYPIREFTLGFPELVLSPPDSVGQSPLAVDDPLDQYVGRTARATSSLCPQGTVEIDGLQLGATSASGLLISPGTTLHVTGMRDGQLLVCESSEPAEK</sequence>
<evidence type="ECO:0000313" key="2">
    <source>
        <dbReference type="EMBL" id="QDT29678.1"/>
    </source>
</evidence>
<proteinExistence type="predicted"/>
<evidence type="ECO:0000256" key="1">
    <source>
        <dbReference type="SAM" id="Phobius"/>
    </source>
</evidence>
<feature type="transmembrane region" description="Helical" evidence="1">
    <location>
        <begin position="6"/>
        <end position="25"/>
    </location>
</feature>
<dbReference type="Proteomes" id="UP000315647">
    <property type="component" value="Chromosome"/>
</dbReference>
<gene>
    <name evidence="2" type="ORF">Enr10x_50330</name>
</gene>
<name>A0A517QDH4_9PLAN</name>
<dbReference type="EMBL" id="CP037421">
    <property type="protein sequence ID" value="QDT29678.1"/>
    <property type="molecule type" value="Genomic_DNA"/>
</dbReference>
<reference evidence="2 3" key="1">
    <citation type="submission" date="2019-03" db="EMBL/GenBank/DDBJ databases">
        <title>Deep-cultivation of Planctomycetes and their phenomic and genomic characterization uncovers novel biology.</title>
        <authorList>
            <person name="Wiegand S."/>
            <person name="Jogler M."/>
            <person name="Boedeker C."/>
            <person name="Pinto D."/>
            <person name="Vollmers J."/>
            <person name="Rivas-Marin E."/>
            <person name="Kohn T."/>
            <person name="Peeters S.H."/>
            <person name="Heuer A."/>
            <person name="Rast P."/>
            <person name="Oberbeckmann S."/>
            <person name="Bunk B."/>
            <person name="Jeske O."/>
            <person name="Meyerdierks A."/>
            <person name="Storesund J.E."/>
            <person name="Kallscheuer N."/>
            <person name="Luecker S."/>
            <person name="Lage O.M."/>
            <person name="Pohl T."/>
            <person name="Merkel B.J."/>
            <person name="Hornburger P."/>
            <person name="Mueller R.-W."/>
            <person name="Bruemmer F."/>
            <person name="Labrenz M."/>
            <person name="Spormann A.M."/>
            <person name="Op den Camp H."/>
            <person name="Overmann J."/>
            <person name="Amann R."/>
            <person name="Jetten M.S.M."/>
            <person name="Mascher T."/>
            <person name="Medema M.H."/>
            <person name="Devos D.P."/>
            <person name="Kaster A.-K."/>
            <person name="Ovreas L."/>
            <person name="Rohde M."/>
            <person name="Galperin M.Y."/>
            <person name="Jogler C."/>
        </authorList>
    </citation>
    <scope>NUCLEOTIDE SEQUENCE [LARGE SCALE GENOMIC DNA]</scope>
    <source>
        <strain evidence="2 3">Enr10</strain>
    </source>
</reference>
<accession>A0A517QDH4</accession>
<dbReference type="Gene3D" id="2.40.50.140">
    <property type="entry name" value="Nucleic acid-binding proteins"/>
    <property type="match status" value="1"/>
</dbReference>
<protein>
    <recommendedName>
        <fullName evidence="4">NfeD-like C-terminal domain-containing protein</fullName>
    </recommendedName>
</protein>
<dbReference type="InterPro" id="IPR012340">
    <property type="entry name" value="NA-bd_OB-fold"/>
</dbReference>
<evidence type="ECO:0000313" key="3">
    <source>
        <dbReference type="Proteomes" id="UP000315647"/>
    </source>
</evidence>
<keyword evidence="1" id="KW-0472">Membrane</keyword>
<keyword evidence="1" id="KW-0812">Transmembrane</keyword>
<dbReference type="AlphaFoldDB" id="A0A517QDH4"/>
<keyword evidence="1" id="KW-1133">Transmembrane helix</keyword>
<organism evidence="2 3">
    <name type="scientific">Gimesia panareensis</name>
    <dbReference type="NCBI Taxonomy" id="2527978"/>
    <lineage>
        <taxon>Bacteria</taxon>
        <taxon>Pseudomonadati</taxon>
        <taxon>Planctomycetota</taxon>
        <taxon>Planctomycetia</taxon>
        <taxon>Planctomycetales</taxon>
        <taxon>Planctomycetaceae</taxon>
        <taxon>Gimesia</taxon>
    </lineage>
</organism>
<feature type="transmembrane region" description="Helical" evidence="1">
    <location>
        <begin position="46"/>
        <end position="78"/>
    </location>
</feature>